<gene>
    <name evidence="6" type="primary">ppa_1</name>
    <name evidence="5" type="synonym">ppa</name>
    <name evidence="6" type="ORF">Ate02nite_58310</name>
</gene>
<accession>A0A919NQ90</accession>
<comment type="subcellular location">
    <subcellularLocation>
        <location evidence="5">Cytoplasm</location>
    </subcellularLocation>
</comment>
<dbReference type="GO" id="GO:0000287">
    <property type="term" value="F:magnesium ion binding"/>
    <property type="evidence" value="ECO:0007669"/>
    <property type="project" value="UniProtKB-UniRule"/>
</dbReference>
<dbReference type="Pfam" id="PF00719">
    <property type="entry name" value="Pyrophosphatase"/>
    <property type="match status" value="1"/>
</dbReference>
<dbReference type="GO" id="GO:0006796">
    <property type="term" value="P:phosphate-containing compound metabolic process"/>
    <property type="evidence" value="ECO:0007669"/>
    <property type="project" value="InterPro"/>
</dbReference>
<dbReference type="EMBL" id="BOMY01000038">
    <property type="protein sequence ID" value="GIF23101.1"/>
    <property type="molecule type" value="Genomic_DNA"/>
</dbReference>
<feature type="binding site" evidence="5">
    <location>
        <position position="57"/>
    </location>
    <ligand>
        <name>Mg(2+)</name>
        <dbReference type="ChEBI" id="CHEBI:18420"/>
        <label>1</label>
    </ligand>
</feature>
<keyword evidence="2 5" id="KW-0479">Metal-binding</keyword>
<sequence>MEFDVLVEIPKGTRNKYEVDPRTGRIHLDRTLFTATQYPADYGYIEGTRGTGGTALDALVLVREPTFPGCLVLSRPIGLFRMRDEIGPTPKVLTVPTADPRLAHLQDITDLDRFLLLEIQHFFEIYKAVEPGKSVQIDEEPWSGRVEAEAEIERAVERARH</sequence>
<feature type="binding site" evidence="5">
    <location>
        <position position="84"/>
    </location>
    <ligand>
        <name>Mg(2+)</name>
        <dbReference type="ChEBI" id="CHEBI:18420"/>
        <label>3</label>
    </ligand>
</feature>
<reference evidence="6" key="1">
    <citation type="submission" date="2021-01" db="EMBL/GenBank/DDBJ databases">
        <title>Whole genome shotgun sequence of Actinoplanes tereljensis NBRC 105297.</title>
        <authorList>
            <person name="Komaki H."/>
            <person name="Tamura T."/>
        </authorList>
    </citation>
    <scope>NUCLEOTIDE SEQUENCE</scope>
    <source>
        <strain evidence="6">NBRC 105297</strain>
    </source>
</reference>
<evidence type="ECO:0000256" key="3">
    <source>
        <dbReference type="ARBA" id="ARBA00022801"/>
    </source>
</evidence>
<comment type="subunit">
    <text evidence="5">Homohexamer.</text>
</comment>
<keyword evidence="4 5" id="KW-0460">Magnesium</keyword>
<dbReference type="Proteomes" id="UP000623608">
    <property type="component" value="Unassembled WGS sequence"/>
</dbReference>
<dbReference type="InterPro" id="IPR036649">
    <property type="entry name" value="Pyrophosphatase_sf"/>
</dbReference>
<keyword evidence="3 5" id="KW-0378">Hydrolase</keyword>
<dbReference type="GO" id="GO:0005737">
    <property type="term" value="C:cytoplasm"/>
    <property type="evidence" value="ECO:0007669"/>
    <property type="project" value="UniProtKB-SubCell"/>
</dbReference>
<feature type="binding site" evidence="5">
    <location>
        <position position="42"/>
    </location>
    <ligand>
        <name>substrate</name>
    </ligand>
</feature>
<dbReference type="GO" id="GO:0004427">
    <property type="term" value="F:inorganic diphosphate phosphatase activity"/>
    <property type="evidence" value="ECO:0007669"/>
    <property type="project" value="UniProtKB-UniRule"/>
</dbReference>
<evidence type="ECO:0000256" key="5">
    <source>
        <dbReference type="HAMAP-Rule" id="MF_00209"/>
    </source>
</evidence>
<feature type="binding site" evidence="5">
    <location>
        <position position="57"/>
    </location>
    <ligand>
        <name>Mg(2+)</name>
        <dbReference type="ChEBI" id="CHEBI:18420"/>
        <label>2</label>
    </ligand>
</feature>
<organism evidence="6 7">
    <name type="scientific">Paractinoplanes tereljensis</name>
    <dbReference type="NCBI Taxonomy" id="571912"/>
    <lineage>
        <taxon>Bacteria</taxon>
        <taxon>Bacillati</taxon>
        <taxon>Actinomycetota</taxon>
        <taxon>Actinomycetes</taxon>
        <taxon>Micromonosporales</taxon>
        <taxon>Micromonosporaceae</taxon>
        <taxon>Paractinoplanes</taxon>
    </lineage>
</organism>
<name>A0A919NQ90_9ACTN</name>
<dbReference type="SUPFAM" id="SSF50324">
    <property type="entry name" value="Inorganic pyrophosphatase"/>
    <property type="match status" value="1"/>
</dbReference>
<protein>
    <recommendedName>
        <fullName evidence="5">Inorganic pyrophosphatase</fullName>
        <ecNumber evidence="5">3.6.1.1</ecNumber>
    </recommendedName>
    <alternativeName>
        <fullName evidence="5">Pyrophosphate phospho-hydrolase</fullName>
        <shortName evidence="5">PPase</shortName>
    </alternativeName>
</protein>
<keyword evidence="5" id="KW-0963">Cytoplasm</keyword>
<comment type="cofactor">
    <cofactor evidence="1 5">
        <name>Mg(2+)</name>
        <dbReference type="ChEBI" id="CHEBI:18420"/>
    </cofactor>
</comment>
<evidence type="ECO:0000256" key="2">
    <source>
        <dbReference type="ARBA" id="ARBA00022723"/>
    </source>
</evidence>
<feature type="binding site" evidence="5">
    <location>
        <position position="8"/>
    </location>
    <ligand>
        <name>Mg(2+)</name>
        <dbReference type="ChEBI" id="CHEBI:18420"/>
        <label>2</label>
    </ligand>
</feature>
<evidence type="ECO:0000256" key="4">
    <source>
        <dbReference type="ARBA" id="ARBA00022842"/>
    </source>
</evidence>
<dbReference type="InterPro" id="IPR008162">
    <property type="entry name" value="Pyrophosphatase"/>
</dbReference>
<comment type="catalytic activity">
    <reaction evidence="5">
        <text>diphosphate + H2O = 2 phosphate + H(+)</text>
        <dbReference type="Rhea" id="RHEA:24576"/>
        <dbReference type="ChEBI" id="CHEBI:15377"/>
        <dbReference type="ChEBI" id="CHEBI:15378"/>
        <dbReference type="ChEBI" id="CHEBI:33019"/>
        <dbReference type="ChEBI" id="CHEBI:43474"/>
        <dbReference type="EC" id="3.6.1.1"/>
    </reaction>
</comment>
<dbReference type="PANTHER" id="PTHR10286">
    <property type="entry name" value="INORGANIC PYROPHOSPHATASE"/>
    <property type="match status" value="1"/>
</dbReference>
<comment type="similarity">
    <text evidence="5">Belongs to the PPase family.</text>
</comment>
<dbReference type="Gene3D" id="3.90.80.10">
    <property type="entry name" value="Inorganic pyrophosphatase"/>
    <property type="match status" value="1"/>
</dbReference>
<feature type="binding site" evidence="5">
    <location>
        <position position="16"/>
    </location>
    <ligand>
        <name>substrate</name>
    </ligand>
</feature>
<evidence type="ECO:0000256" key="1">
    <source>
        <dbReference type="ARBA" id="ARBA00001946"/>
    </source>
</evidence>
<evidence type="ECO:0000313" key="7">
    <source>
        <dbReference type="Proteomes" id="UP000623608"/>
    </source>
</evidence>
<evidence type="ECO:0000313" key="6">
    <source>
        <dbReference type="EMBL" id="GIF23101.1"/>
    </source>
</evidence>
<feature type="binding site" evidence="5">
    <location>
        <position position="126"/>
    </location>
    <ligand>
        <name>substrate</name>
    </ligand>
</feature>
<comment type="caution">
    <text evidence="5">Lacks conserved residue(s) required for the propagation of feature annotation.</text>
</comment>
<dbReference type="AlphaFoldDB" id="A0A919NQ90"/>
<keyword evidence="7" id="KW-1185">Reference proteome</keyword>
<dbReference type="CDD" id="cd00412">
    <property type="entry name" value="pyrophosphatase"/>
    <property type="match status" value="1"/>
</dbReference>
<dbReference type="EC" id="3.6.1.1" evidence="5"/>
<proteinExistence type="inferred from homology"/>
<dbReference type="RefSeq" id="WP_203811009.1">
    <property type="nucleotide sequence ID" value="NZ_BOMY01000038.1"/>
</dbReference>
<comment type="function">
    <text evidence="5">Catalyzes the hydrolysis of inorganic pyrophosphate (PPi) forming two phosphate ions.</text>
</comment>
<comment type="caution">
    <text evidence="6">The sequence shown here is derived from an EMBL/GenBank/DDBJ whole genome shotgun (WGS) entry which is preliminary data.</text>
</comment>
<dbReference type="HAMAP" id="MF_00209">
    <property type="entry name" value="Inorganic_PPase"/>
    <property type="match status" value="1"/>
</dbReference>
<feature type="binding site" evidence="5">
    <location>
        <position position="30"/>
    </location>
    <ligand>
        <name>substrate</name>
    </ligand>
</feature>